<dbReference type="eggNOG" id="COG0524">
    <property type="taxonomic scope" value="Bacteria"/>
</dbReference>
<reference evidence="6 7" key="1">
    <citation type="journal article" date="2010" name="J. Bacteriol.">
        <title>Complete genome sequence of "Candidatus Puniceispirillum marinum" IMCC1322, a representative of the SAR116 clade in the Alphaproteobacteria.</title>
        <authorList>
            <person name="Oh H.M."/>
            <person name="Kwon K.K."/>
            <person name="Kang I."/>
            <person name="Kang S.G."/>
            <person name="Lee J.H."/>
            <person name="Kim S.J."/>
            <person name="Cho J.C."/>
        </authorList>
    </citation>
    <scope>NUCLEOTIDE SEQUENCE [LARGE SCALE GENOMIC DNA]</scope>
    <source>
        <strain evidence="6 7">IMCC1322</strain>
    </source>
</reference>
<comment type="similarity">
    <text evidence="1 4">Belongs to the carbohydrate kinase PfkB family.</text>
</comment>
<dbReference type="KEGG" id="apb:SAR116_1601"/>
<organism evidence="6 7">
    <name type="scientific">Puniceispirillum marinum (strain IMCC1322)</name>
    <dbReference type="NCBI Taxonomy" id="488538"/>
    <lineage>
        <taxon>Bacteria</taxon>
        <taxon>Pseudomonadati</taxon>
        <taxon>Pseudomonadota</taxon>
        <taxon>Alphaproteobacteria</taxon>
        <taxon>Candidatus Puniceispirillales</taxon>
        <taxon>Candidatus Puniceispirillaceae</taxon>
        <taxon>Candidatus Puniceispirillum</taxon>
    </lineage>
</organism>
<dbReference type="PANTHER" id="PTHR43320:SF3">
    <property type="entry name" value="CARBOHYDRATE KINASE PFKB DOMAIN-CONTAINING PROTEIN"/>
    <property type="match status" value="1"/>
</dbReference>
<dbReference type="InterPro" id="IPR052700">
    <property type="entry name" value="Carb_kinase_PfkB-like"/>
</dbReference>
<evidence type="ECO:0000259" key="5">
    <source>
        <dbReference type="Pfam" id="PF00294"/>
    </source>
</evidence>
<dbReference type="HOGENOM" id="CLU_027634_5_1_5"/>
<protein>
    <submittedName>
        <fullName evidence="6">Carbohydrate kinase, PfkB family</fullName>
        <ecNumber evidence="6">2.7.1.4</ecNumber>
    </submittedName>
</protein>
<dbReference type="InterPro" id="IPR002139">
    <property type="entry name" value="Ribo/fructo_kinase"/>
</dbReference>
<dbReference type="InterPro" id="IPR002173">
    <property type="entry name" value="Carboh/pur_kinase_PfkB_CS"/>
</dbReference>
<dbReference type="Gene3D" id="3.30.1110.10">
    <property type="match status" value="1"/>
</dbReference>
<dbReference type="PRINTS" id="PR00990">
    <property type="entry name" value="RIBOKINASE"/>
</dbReference>
<gene>
    <name evidence="6" type="ordered locus">SAR116_1601</name>
</gene>
<dbReference type="Proteomes" id="UP000007460">
    <property type="component" value="Chromosome"/>
</dbReference>
<keyword evidence="2 4" id="KW-0808">Transferase</keyword>
<dbReference type="SUPFAM" id="SSF53613">
    <property type="entry name" value="Ribokinase-like"/>
    <property type="match status" value="1"/>
</dbReference>
<dbReference type="CDD" id="cd01168">
    <property type="entry name" value="adenosine_kinase"/>
    <property type="match status" value="1"/>
</dbReference>
<dbReference type="Gene3D" id="3.40.1190.20">
    <property type="match status" value="1"/>
</dbReference>
<dbReference type="GO" id="GO:0008865">
    <property type="term" value="F:fructokinase activity"/>
    <property type="evidence" value="ECO:0007669"/>
    <property type="project" value="UniProtKB-EC"/>
</dbReference>
<evidence type="ECO:0000256" key="2">
    <source>
        <dbReference type="ARBA" id="ARBA00022679"/>
    </source>
</evidence>
<dbReference type="EC" id="2.7.1.4" evidence="6"/>
<evidence type="ECO:0000256" key="3">
    <source>
        <dbReference type="ARBA" id="ARBA00022777"/>
    </source>
</evidence>
<dbReference type="PANTHER" id="PTHR43320">
    <property type="entry name" value="SUGAR KINASE"/>
    <property type="match status" value="1"/>
</dbReference>
<accession>D5BU97</accession>
<proteinExistence type="inferred from homology"/>
<sequence>MSDKSLDVLTIGNAIVDVFATCEDAFLDTHGIGRGMMNLVDETRSATLYAALDAPTEISGGSAANTAVGVAAFGGQAGFAGRVRDDVLGRSFIRDIAAANVRFANPPHQQGSATASSIILVTPDAARSMNTYLGACIEVEPADLIEAEIAASKIIYLEGYLFDAPHGPAIFARAAELAVKHDAKISLSLSDPWCAERHRDALITFITDHVDILFANEDEAVSLCEKPIDNTIADLLGMVAELIVTRGAKGAFYGTSDEQYEIAAMPQGTVIDTTGAGDLFAAGYLYGRTNGHSIEMSGKLASLAAGEVIVHIGARPQMDLQALAATL</sequence>
<evidence type="ECO:0000313" key="7">
    <source>
        <dbReference type="Proteomes" id="UP000007460"/>
    </source>
</evidence>
<evidence type="ECO:0000256" key="1">
    <source>
        <dbReference type="ARBA" id="ARBA00010688"/>
    </source>
</evidence>
<dbReference type="PROSITE" id="PS00584">
    <property type="entry name" value="PFKB_KINASES_2"/>
    <property type="match status" value="1"/>
</dbReference>
<dbReference type="InterPro" id="IPR011611">
    <property type="entry name" value="PfkB_dom"/>
</dbReference>
<keyword evidence="3 4" id="KW-0418">Kinase</keyword>
<dbReference type="OrthoDB" id="9813569at2"/>
<dbReference type="STRING" id="488538.SAR116_1601"/>
<dbReference type="RefSeq" id="WP_013046471.1">
    <property type="nucleotide sequence ID" value="NC_014010.1"/>
</dbReference>
<evidence type="ECO:0000256" key="4">
    <source>
        <dbReference type="RuleBase" id="RU003704"/>
    </source>
</evidence>
<dbReference type="InterPro" id="IPR029056">
    <property type="entry name" value="Ribokinase-like"/>
</dbReference>
<keyword evidence="7" id="KW-1185">Reference proteome</keyword>
<dbReference type="EMBL" id="CP001751">
    <property type="protein sequence ID" value="ADE39844.1"/>
    <property type="molecule type" value="Genomic_DNA"/>
</dbReference>
<dbReference type="AlphaFoldDB" id="D5BU97"/>
<name>D5BU97_PUNMI</name>
<evidence type="ECO:0000313" key="6">
    <source>
        <dbReference type="EMBL" id="ADE39844.1"/>
    </source>
</evidence>
<dbReference type="Pfam" id="PF00294">
    <property type="entry name" value="PfkB"/>
    <property type="match status" value="1"/>
</dbReference>
<feature type="domain" description="Carbohydrate kinase PfkB" evidence="5">
    <location>
        <begin position="52"/>
        <end position="316"/>
    </location>
</feature>